<comment type="caution">
    <text evidence="2">The sequence shown here is derived from an EMBL/GenBank/DDBJ whole genome shotgun (WGS) entry which is preliminary data.</text>
</comment>
<gene>
    <name evidence="2" type="ORF">IEQ34_019992</name>
</gene>
<evidence type="ECO:0000313" key="3">
    <source>
        <dbReference type="Proteomes" id="UP000775213"/>
    </source>
</evidence>
<sequence>MGRVDGECGRVGVLRGVAGVSGCCAEWRVYTAERLGVEVCLTLRRLPSPASSPSSARHPVAVARLPTASVRPVTQSLHGSIHSAPLEFSRCGRHQLLGRGCDTGCRNPHDLTTQVGFPDVLGLITYPVICHRTRPFLNQNRGDPSQEEKKEKKKKKSVGGNSSSSTTAGTSPEFRRITTGAPPGVQGTPELCPTPEQHRNSARRQNSTRRPSDARLLSK</sequence>
<reference evidence="2 3" key="1">
    <citation type="journal article" date="2021" name="Hortic Res">
        <title>Chromosome-scale assembly of the Dendrobium chrysotoxum genome enhances the understanding of orchid evolution.</title>
        <authorList>
            <person name="Zhang Y."/>
            <person name="Zhang G.Q."/>
            <person name="Zhang D."/>
            <person name="Liu X.D."/>
            <person name="Xu X.Y."/>
            <person name="Sun W.H."/>
            <person name="Yu X."/>
            <person name="Zhu X."/>
            <person name="Wang Z.W."/>
            <person name="Zhao X."/>
            <person name="Zhong W.Y."/>
            <person name="Chen H."/>
            <person name="Yin W.L."/>
            <person name="Huang T."/>
            <person name="Niu S.C."/>
            <person name="Liu Z.J."/>
        </authorList>
    </citation>
    <scope>NUCLEOTIDE SEQUENCE [LARGE SCALE GENOMIC DNA]</scope>
    <source>
        <strain evidence="2">Lindl</strain>
    </source>
</reference>
<proteinExistence type="predicted"/>
<name>A0AAV7GA05_DENCH</name>
<dbReference type="EMBL" id="JAGFBR010000017">
    <property type="protein sequence ID" value="KAH0452693.1"/>
    <property type="molecule type" value="Genomic_DNA"/>
</dbReference>
<feature type="compositionally biased region" description="Low complexity" evidence="1">
    <location>
        <begin position="158"/>
        <end position="171"/>
    </location>
</feature>
<dbReference type="Proteomes" id="UP000775213">
    <property type="component" value="Unassembled WGS sequence"/>
</dbReference>
<evidence type="ECO:0000256" key="1">
    <source>
        <dbReference type="SAM" id="MobiDB-lite"/>
    </source>
</evidence>
<accession>A0AAV7GA05</accession>
<keyword evidence="3" id="KW-1185">Reference proteome</keyword>
<evidence type="ECO:0000313" key="2">
    <source>
        <dbReference type="EMBL" id="KAH0452693.1"/>
    </source>
</evidence>
<protein>
    <submittedName>
        <fullName evidence="2">Uncharacterized protein</fullName>
    </submittedName>
</protein>
<feature type="region of interest" description="Disordered" evidence="1">
    <location>
        <begin position="135"/>
        <end position="219"/>
    </location>
</feature>
<organism evidence="2 3">
    <name type="scientific">Dendrobium chrysotoxum</name>
    <name type="common">Orchid</name>
    <dbReference type="NCBI Taxonomy" id="161865"/>
    <lineage>
        <taxon>Eukaryota</taxon>
        <taxon>Viridiplantae</taxon>
        <taxon>Streptophyta</taxon>
        <taxon>Embryophyta</taxon>
        <taxon>Tracheophyta</taxon>
        <taxon>Spermatophyta</taxon>
        <taxon>Magnoliopsida</taxon>
        <taxon>Liliopsida</taxon>
        <taxon>Asparagales</taxon>
        <taxon>Orchidaceae</taxon>
        <taxon>Epidendroideae</taxon>
        <taxon>Malaxideae</taxon>
        <taxon>Dendrobiinae</taxon>
        <taxon>Dendrobium</taxon>
    </lineage>
</organism>
<dbReference type="AlphaFoldDB" id="A0AAV7GA05"/>